<evidence type="ECO:0000313" key="2">
    <source>
        <dbReference type="EMBL" id="NEI33309.1"/>
    </source>
</evidence>
<accession>A0A6P0B0E6</accession>
<evidence type="ECO:0000313" key="3">
    <source>
        <dbReference type="Proteomes" id="UP000471560"/>
    </source>
</evidence>
<feature type="signal peptide" evidence="1">
    <location>
        <begin position="1"/>
        <end position="20"/>
    </location>
</feature>
<dbReference type="Proteomes" id="UP000471560">
    <property type="component" value="Unassembled WGS sequence"/>
</dbReference>
<dbReference type="EMBL" id="WUEZ01000004">
    <property type="protein sequence ID" value="NEI33309.1"/>
    <property type="molecule type" value="Genomic_DNA"/>
</dbReference>
<feature type="chain" id="PRO_5026888297" evidence="1">
    <location>
        <begin position="21"/>
        <end position="206"/>
    </location>
</feature>
<proteinExistence type="predicted"/>
<evidence type="ECO:0000256" key="1">
    <source>
        <dbReference type="SAM" id="SignalP"/>
    </source>
</evidence>
<dbReference type="RefSeq" id="WP_081274480.1">
    <property type="nucleotide sequence ID" value="NZ_CAXUSC020000001.1"/>
</dbReference>
<name>A0A6P0B0E6_RHILE</name>
<reference evidence="2 3" key="1">
    <citation type="submission" date="2019-12" db="EMBL/GenBank/DDBJ databases">
        <title>Rhizobium genotypes associated with high levels of biological nitrogen fixation by grain legumes in a temperate-maritime cropping system.</title>
        <authorList>
            <person name="Maluk M."/>
            <person name="Francesc Ferrando Molina F."/>
            <person name="Lopez Del Egido L."/>
            <person name="Lafos M."/>
            <person name="Langarica-Fuentes A."/>
            <person name="Gebre Yohannes G."/>
            <person name="Young M.W."/>
            <person name="Martin P."/>
            <person name="Gantlett R."/>
            <person name="Kenicer G."/>
            <person name="Hawes C."/>
            <person name="Begg G.S."/>
            <person name="Quilliam R.S."/>
            <person name="Squire G.R."/>
            <person name="Poole P.S."/>
            <person name="Young P.W."/>
            <person name="Iannetta P.M."/>
            <person name="James E.K."/>
        </authorList>
    </citation>
    <scope>NUCLEOTIDE SEQUENCE [LARGE SCALE GENOMIC DNA]</scope>
    <source>
        <strain evidence="2 3">JHI1096</strain>
    </source>
</reference>
<comment type="caution">
    <text evidence="2">The sequence shown here is derived from an EMBL/GenBank/DDBJ whole genome shotgun (WGS) entry which is preliminary data.</text>
</comment>
<gene>
    <name evidence="2" type="ORF">GR204_04720</name>
</gene>
<dbReference type="AlphaFoldDB" id="A0A6P0B0E6"/>
<protein>
    <submittedName>
        <fullName evidence="2">Uncharacterized protein</fullName>
    </submittedName>
</protein>
<organism evidence="2 3">
    <name type="scientific">Rhizobium leguminosarum</name>
    <dbReference type="NCBI Taxonomy" id="384"/>
    <lineage>
        <taxon>Bacteria</taxon>
        <taxon>Pseudomonadati</taxon>
        <taxon>Pseudomonadota</taxon>
        <taxon>Alphaproteobacteria</taxon>
        <taxon>Hyphomicrobiales</taxon>
        <taxon>Rhizobiaceae</taxon>
        <taxon>Rhizobium/Agrobacterium group</taxon>
        <taxon>Rhizobium</taxon>
    </lineage>
</organism>
<sequence length="206" mass="22869">MRRITLSVLLNLALITSAGASEDLSSVWRNLFTRCRIAVETGKDFDATGLRDLGRDVKTVAPVTDPRVPFPLLLGYKVTEQRWEVPESRFVVVEAEYPPQDGKSRRSCKLEIVQGAKPISTAEEKHLRATFFAERDELLSTGRYERWNPDAIFSTNLGVRLAGNNPHGCRVVSYLEIETQRAPPFLVTGSAEQDGACGAAPRFAHP</sequence>
<keyword evidence="1" id="KW-0732">Signal</keyword>